<dbReference type="InterPro" id="IPR050406">
    <property type="entry name" value="FGGY_Carb_Kinase"/>
</dbReference>
<feature type="domain" description="Carbohydrate kinase FGGY C-terminal" evidence="5">
    <location>
        <begin position="253"/>
        <end position="440"/>
    </location>
</feature>
<reference evidence="6 7" key="1">
    <citation type="journal article" date="2013" name="PLoS ONE">
        <title>Genomic Adaptation of the Lactobacillus casei Group.</title>
        <authorList>
            <person name="Toh H."/>
            <person name="Oshima K."/>
            <person name="Nakano A."/>
            <person name="Takahata M."/>
            <person name="Murakami M."/>
            <person name="Takaki T."/>
            <person name="Nishiyama H."/>
            <person name="Igimi S."/>
            <person name="Hattori M."/>
            <person name="Morita H."/>
        </authorList>
    </citation>
    <scope>NUCLEOTIDE SEQUENCE [LARGE SCALE GENOMIC DNA]</scope>
    <source>
        <strain evidence="6 7">ATCC 393</strain>
    </source>
</reference>
<dbReference type="GO" id="GO:0005975">
    <property type="term" value="P:carbohydrate metabolic process"/>
    <property type="evidence" value="ECO:0007669"/>
    <property type="project" value="InterPro"/>
</dbReference>
<evidence type="ECO:0000256" key="3">
    <source>
        <dbReference type="ARBA" id="ARBA00022777"/>
    </source>
</evidence>
<keyword evidence="2" id="KW-0808">Transferase</keyword>
<evidence type="ECO:0000313" key="6">
    <source>
        <dbReference type="EMBL" id="BAN75867.1"/>
    </source>
</evidence>
<dbReference type="InterPro" id="IPR043129">
    <property type="entry name" value="ATPase_NBD"/>
</dbReference>
<evidence type="ECO:0000259" key="5">
    <source>
        <dbReference type="Pfam" id="PF02782"/>
    </source>
</evidence>
<dbReference type="Gene3D" id="3.30.420.40">
    <property type="match status" value="2"/>
</dbReference>
<dbReference type="EMBL" id="AP012544">
    <property type="protein sequence ID" value="BAN75867.1"/>
    <property type="molecule type" value="Genomic_DNA"/>
</dbReference>
<dbReference type="InterPro" id="IPR000577">
    <property type="entry name" value="Carb_kinase_FGGY"/>
</dbReference>
<gene>
    <name evidence="6" type="ORF">LBCZ_2699</name>
</gene>
<dbReference type="GO" id="GO:0016301">
    <property type="term" value="F:kinase activity"/>
    <property type="evidence" value="ECO:0007669"/>
    <property type="project" value="UniProtKB-KW"/>
</dbReference>
<dbReference type="GeneID" id="45549958"/>
<feature type="domain" description="Carbohydrate kinase FGGY N-terminal" evidence="4">
    <location>
        <begin position="4"/>
        <end position="240"/>
    </location>
</feature>
<proteinExistence type="inferred from homology"/>
<name>A0AAD1AQZ1_LACCA</name>
<dbReference type="PANTHER" id="PTHR43095">
    <property type="entry name" value="SUGAR KINASE"/>
    <property type="match status" value="1"/>
</dbReference>
<dbReference type="AlphaFoldDB" id="A0AAD1AQZ1"/>
<dbReference type="SUPFAM" id="SSF53067">
    <property type="entry name" value="Actin-like ATPase domain"/>
    <property type="match status" value="2"/>
</dbReference>
<organism evidence="6 7">
    <name type="scientific">Lacticaseibacillus casei DSM 20011 = JCM 1134 = ATCC 393</name>
    <dbReference type="NCBI Taxonomy" id="1423732"/>
    <lineage>
        <taxon>Bacteria</taxon>
        <taxon>Bacillati</taxon>
        <taxon>Bacillota</taxon>
        <taxon>Bacilli</taxon>
        <taxon>Lactobacillales</taxon>
        <taxon>Lactobacillaceae</taxon>
        <taxon>Lacticaseibacillus</taxon>
    </lineage>
</organism>
<dbReference type="PANTHER" id="PTHR43095:SF5">
    <property type="entry name" value="XYLULOSE KINASE"/>
    <property type="match status" value="1"/>
</dbReference>
<protein>
    <submittedName>
        <fullName evidence="6">Sugar kinase</fullName>
    </submittedName>
</protein>
<dbReference type="InterPro" id="IPR018485">
    <property type="entry name" value="FGGY_C"/>
</dbReference>
<keyword evidence="3 6" id="KW-0418">Kinase</keyword>
<sequence length="493" mass="55438">MANLTIDVGTTNTKVSLWNDETPIRPIKQIKFETPKRETGEFINFDINKLWRRLDCALKDIVKNYTDTIRLISIASVGESGVLVDEAGHIASPMLAWYDNRSQTIIDKLTSEEKKTIYTITGLPAHAHYSASKIKWLLENVVDPQRKYTWLCIPDLLVYHLTGTMNTEFSIASRTMVFDIMHKRWSHRVKRIFGIENVEFPRPYPSGTKMAHITKKVAVNLGLSEAVMVTIAGHDHMVGSVSSGQKIGELLDSTGTTEGILMLSDKLEMRADQEKKRVAYGIYMNPNLYTVFTALPSAGSIIEWFQKANNLTGKDFLRLSDSVYKRYLAGSINFDSINFIIPHFSGSGSPIKSTVTKGLWYGLTNQTDIDDLVFGLFLGLTFELKHAVESLTTHPIKRIKVIGPGTKDPLWSQLKADLMSSGVKSIETPEAVSRGATIMADFSNNNCWCLPEVPSEQFSPRKTALVAELLRVYEMQYKALYKTKTDFELSTTR</sequence>
<dbReference type="Proteomes" id="UP000015560">
    <property type="component" value="Chromosome"/>
</dbReference>
<dbReference type="InterPro" id="IPR018484">
    <property type="entry name" value="FGGY_N"/>
</dbReference>
<dbReference type="Pfam" id="PF02782">
    <property type="entry name" value="FGGY_C"/>
    <property type="match status" value="1"/>
</dbReference>
<evidence type="ECO:0000313" key="7">
    <source>
        <dbReference type="Proteomes" id="UP000015560"/>
    </source>
</evidence>
<dbReference type="CDD" id="cd07773">
    <property type="entry name" value="ASKHA_NBD_FGGY_FK"/>
    <property type="match status" value="1"/>
</dbReference>
<comment type="similarity">
    <text evidence="1">Belongs to the FGGY kinase family.</text>
</comment>
<evidence type="ECO:0000259" key="4">
    <source>
        <dbReference type="Pfam" id="PF00370"/>
    </source>
</evidence>
<dbReference type="RefSeq" id="WP_025013275.1">
    <property type="nucleotide sequence ID" value="NZ_AP012544.1"/>
</dbReference>
<accession>A0AAD1AQZ1</accession>
<dbReference type="Pfam" id="PF00370">
    <property type="entry name" value="FGGY_N"/>
    <property type="match status" value="1"/>
</dbReference>
<evidence type="ECO:0000256" key="1">
    <source>
        <dbReference type="ARBA" id="ARBA00009156"/>
    </source>
</evidence>
<dbReference type="PIRSF" id="PIRSF000538">
    <property type="entry name" value="GlpK"/>
    <property type="match status" value="1"/>
</dbReference>
<evidence type="ECO:0000256" key="2">
    <source>
        <dbReference type="ARBA" id="ARBA00022679"/>
    </source>
</evidence>